<dbReference type="CDD" id="cd02753">
    <property type="entry name" value="MopB_Formate-Dh-H"/>
    <property type="match status" value="1"/>
</dbReference>
<gene>
    <name evidence="10" type="ORF">A45J_1159</name>
</gene>
<evidence type="ECO:0000256" key="3">
    <source>
        <dbReference type="ARBA" id="ARBA00022485"/>
    </source>
</evidence>
<dbReference type="GO" id="GO:0046872">
    <property type="term" value="F:metal ion binding"/>
    <property type="evidence" value="ECO:0007669"/>
    <property type="project" value="UniProtKB-KW"/>
</dbReference>
<keyword evidence="5" id="KW-0479">Metal-binding</keyword>
<dbReference type="GO" id="GO:0016020">
    <property type="term" value="C:membrane"/>
    <property type="evidence" value="ECO:0007669"/>
    <property type="project" value="TreeGrafter"/>
</dbReference>
<protein>
    <submittedName>
        <fullName evidence="10">Formate dehydrogenase subunit alpha</fullName>
    </submittedName>
</protein>
<dbReference type="CDD" id="cd02790">
    <property type="entry name" value="MopB_CT_Formate-Dh_H"/>
    <property type="match status" value="1"/>
</dbReference>
<evidence type="ECO:0000256" key="5">
    <source>
        <dbReference type="ARBA" id="ARBA00022723"/>
    </source>
</evidence>
<dbReference type="InterPro" id="IPR009010">
    <property type="entry name" value="Asp_de-COase-like_dom_sf"/>
</dbReference>
<dbReference type="InterPro" id="IPR006657">
    <property type="entry name" value="MoPterin_dinucl-bd_dom"/>
</dbReference>
<keyword evidence="4" id="KW-0500">Molybdenum</keyword>
<organism evidence="10">
    <name type="scientific">hot springs metagenome</name>
    <dbReference type="NCBI Taxonomy" id="433727"/>
    <lineage>
        <taxon>unclassified sequences</taxon>
        <taxon>metagenomes</taxon>
        <taxon>ecological metagenomes</taxon>
    </lineage>
</organism>
<dbReference type="GO" id="GO:0022904">
    <property type="term" value="P:respiratory electron transport chain"/>
    <property type="evidence" value="ECO:0007669"/>
    <property type="project" value="TreeGrafter"/>
</dbReference>
<name>A0A5J4KV04_9ZZZZ</name>
<evidence type="ECO:0000256" key="8">
    <source>
        <dbReference type="ARBA" id="ARBA00023014"/>
    </source>
</evidence>
<keyword evidence="6" id="KW-0560">Oxidoreductase</keyword>
<dbReference type="InterPro" id="IPR006963">
    <property type="entry name" value="Mopterin_OxRdtase_4Fe-4S_dom"/>
</dbReference>
<evidence type="ECO:0000256" key="2">
    <source>
        <dbReference type="ARBA" id="ARBA00001966"/>
    </source>
</evidence>
<dbReference type="PANTHER" id="PTHR43105">
    <property type="entry name" value="RESPIRATORY NITRATE REDUCTASE"/>
    <property type="match status" value="1"/>
</dbReference>
<dbReference type="GO" id="GO:0008863">
    <property type="term" value="F:formate dehydrogenase (NAD+) activity"/>
    <property type="evidence" value="ECO:0007669"/>
    <property type="project" value="InterPro"/>
</dbReference>
<feature type="domain" description="4Fe-4S Mo/W bis-MGD-type" evidence="9">
    <location>
        <begin position="7"/>
        <end position="63"/>
    </location>
</feature>
<keyword evidence="3" id="KW-0004">4Fe-4S</keyword>
<dbReference type="Pfam" id="PF01568">
    <property type="entry name" value="Molydop_binding"/>
    <property type="match status" value="1"/>
</dbReference>
<dbReference type="AlphaFoldDB" id="A0A5J4KV04"/>
<dbReference type="EMBL" id="BLAB01000001">
    <property type="protein sequence ID" value="GER93418.1"/>
    <property type="molecule type" value="Genomic_DNA"/>
</dbReference>
<dbReference type="GO" id="GO:0003954">
    <property type="term" value="F:NADH dehydrogenase activity"/>
    <property type="evidence" value="ECO:0007669"/>
    <property type="project" value="TreeGrafter"/>
</dbReference>
<dbReference type="Gene3D" id="3.40.228.10">
    <property type="entry name" value="Dimethylsulfoxide Reductase, domain 2"/>
    <property type="match status" value="1"/>
</dbReference>
<evidence type="ECO:0000256" key="7">
    <source>
        <dbReference type="ARBA" id="ARBA00023004"/>
    </source>
</evidence>
<evidence type="ECO:0000256" key="6">
    <source>
        <dbReference type="ARBA" id="ARBA00023002"/>
    </source>
</evidence>
<reference evidence="10" key="1">
    <citation type="submission" date="2019-10" db="EMBL/GenBank/DDBJ databases">
        <title>Metagenomic sequencing of thiosulfate-disproportionating enrichment culture.</title>
        <authorList>
            <person name="Umezawa K."/>
            <person name="Kojima H."/>
            <person name="Fukui M."/>
        </authorList>
    </citation>
    <scope>NUCLEOTIDE SEQUENCE</scope>
    <source>
        <strain evidence="10">45J</strain>
    </source>
</reference>
<dbReference type="InterPro" id="IPR006656">
    <property type="entry name" value="Mopterin_OxRdtase"/>
</dbReference>
<dbReference type="SUPFAM" id="SSF53706">
    <property type="entry name" value="Formate dehydrogenase/DMSO reductase, domains 1-3"/>
    <property type="match status" value="1"/>
</dbReference>
<evidence type="ECO:0000259" key="9">
    <source>
        <dbReference type="PROSITE" id="PS51669"/>
    </source>
</evidence>
<dbReference type="Gene3D" id="2.40.40.20">
    <property type="match status" value="1"/>
</dbReference>
<dbReference type="Gene3D" id="3.40.50.740">
    <property type="match status" value="1"/>
</dbReference>
<dbReference type="InterPro" id="IPR006478">
    <property type="entry name" value="Formate_DH_asu"/>
</dbReference>
<dbReference type="Gene3D" id="2.20.25.90">
    <property type="entry name" value="ADC-like domains"/>
    <property type="match status" value="1"/>
</dbReference>
<comment type="caution">
    <text evidence="10">The sequence shown here is derived from an EMBL/GenBank/DDBJ whole genome shotgun (WGS) entry which is preliminary data.</text>
</comment>
<dbReference type="NCBIfam" id="TIGR01591">
    <property type="entry name" value="Fdh-alpha"/>
    <property type="match status" value="1"/>
</dbReference>
<dbReference type="GO" id="GO:0051539">
    <property type="term" value="F:4 iron, 4 sulfur cluster binding"/>
    <property type="evidence" value="ECO:0007669"/>
    <property type="project" value="UniProtKB-KW"/>
</dbReference>
<dbReference type="GO" id="GO:0015942">
    <property type="term" value="P:formate metabolic process"/>
    <property type="evidence" value="ECO:0007669"/>
    <property type="project" value="InterPro"/>
</dbReference>
<dbReference type="InterPro" id="IPR041924">
    <property type="entry name" value="Formate_Dh-H_N"/>
</dbReference>
<dbReference type="SMART" id="SM00926">
    <property type="entry name" value="Molybdop_Fe4S4"/>
    <property type="match status" value="1"/>
</dbReference>
<keyword evidence="8" id="KW-0411">Iron-sulfur</keyword>
<accession>A0A5J4KV04</accession>
<dbReference type="PANTHER" id="PTHR43105:SF14">
    <property type="entry name" value="FORMATE DEHYDROGENASE H"/>
    <property type="match status" value="1"/>
</dbReference>
<dbReference type="Pfam" id="PF04879">
    <property type="entry name" value="Molybdop_Fe4S4"/>
    <property type="match status" value="1"/>
</dbReference>
<dbReference type="InterPro" id="IPR041925">
    <property type="entry name" value="CT_Formate-Dh_H"/>
</dbReference>
<keyword evidence="7" id="KW-0408">Iron</keyword>
<comment type="cofactor">
    <cofactor evidence="1">
        <name>Mo-bis(molybdopterin guanine dinucleotide)</name>
        <dbReference type="ChEBI" id="CHEBI:60539"/>
    </cofactor>
</comment>
<dbReference type="GO" id="GO:0043546">
    <property type="term" value="F:molybdopterin cofactor binding"/>
    <property type="evidence" value="ECO:0007669"/>
    <property type="project" value="InterPro"/>
</dbReference>
<evidence type="ECO:0000313" key="10">
    <source>
        <dbReference type="EMBL" id="GER93418.1"/>
    </source>
</evidence>
<dbReference type="FunFam" id="2.40.40.20:FF:000005">
    <property type="entry name" value="Periplasmic nitrate reductase"/>
    <property type="match status" value="1"/>
</dbReference>
<comment type="cofactor">
    <cofactor evidence="2">
        <name>[4Fe-4S] cluster</name>
        <dbReference type="ChEBI" id="CHEBI:49883"/>
    </cofactor>
</comment>
<dbReference type="Pfam" id="PF00384">
    <property type="entry name" value="Molybdopterin"/>
    <property type="match status" value="1"/>
</dbReference>
<evidence type="ECO:0000256" key="1">
    <source>
        <dbReference type="ARBA" id="ARBA00001942"/>
    </source>
</evidence>
<dbReference type="SUPFAM" id="SSF50692">
    <property type="entry name" value="ADC-like"/>
    <property type="match status" value="1"/>
</dbReference>
<evidence type="ECO:0000256" key="4">
    <source>
        <dbReference type="ARBA" id="ARBA00022505"/>
    </source>
</evidence>
<proteinExistence type="predicted"/>
<dbReference type="InterPro" id="IPR050123">
    <property type="entry name" value="Prok_molybdopt-oxidoreductase"/>
</dbReference>
<sequence>MGNNEGIRKILTVCPYCGCGCGLYLHVENGKITGVSPSRSHPVNKGSLCVKGWNAYEFIAHPDRLKYPMIKQNGAFKRASWDDTLNFVATRLDEIKKKYGPDSIGILSSAKCTNEENYLMMKFARAVIGTNNIDHCARLCHSSTVGGLAAAFGSGAMTNSIDEISHAKVLFVIGSNTTEQHPMIAMHMLEAVDRGATLIVADPRRTKIAEFAHIHLRQKSGTDVALLMGIMNVIVNEGLVDIDFVRRRTENFDAFENVLRRYPPSVVEGITGVREYDIRRVARIYAMEKRSMLFYAMGITQHITGTDNVRACANLVMLTGHIGLPMSGLNPLRGQNNVQGACDMGALPNVYSGYQTVTDPRARKKFQMAWKRKLPQNPGLTLMEMMEKAYVGSLKAMYIMGENPLISDPDINLLRKTLERLDFLVVQDIFLNETSEHADAILPASSYAEKDGTFTNTERRVQLIRKAIEPIGESKPDWEIICELSNKMGYKMNYRGTYEIMEEIALLTPSYGGILHHRLSDGFGLQWPCNDIKHTGTQYLHRKKFARGLGTFITVDFMPPDEPPDSEYPFLLTTGRIYFRYHTATMCKRTAVLEREEPESFIEINPDDAERLGIRNRSMVKVSSRRGEIEIKACVTNKTPEGIVFIPFHFRESAANILTNPATDPSAKIPEYKVCAVKVEPLHRPQKIRRIPSVDLEALRIT</sequence>
<dbReference type="PROSITE" id="PS51669">
    <property type="entry name" value="4FE4S_MOW_BIS_MGD"/>
    <property type="match status" value="1"/>
</dbReference>